<dbReference type="Proteomes" id="UP000027730">
    <property type="component" value="Unassembled WGS sequence"/>
</dbReference>
<keyword evidence="2" id="KW-0812">Transmembrane</keyword>
<feature type="region of interest" description="Disordered" evidence="1">
    <location>
        <begin position="180"/>
        <end position="206"/>
    </location>
</feature>
<accession>A0A074WBY5</accession>
<feature type="transmembrane region" description="Helical" evidence="2">
    <location>
        <begin position="239"/>
        <end position="258"/>
    </location>
</feature>
<dbReference type="RefSeq" id="XP_013424534.1">
    <property type="nucleotide sequence ID" value="XM_013569080.1"/>
</dbReference>
<feature type="transmembrane region" description="Helical" evidence="2">
    <location>
        <begin position="379"/>
        <end position="400"/>
    </location>
</feature>
<feature type="compositionally biased region" description="Polar residues" evidence="1">
    <location>
        <begin position="196"/>
        <end position="206"/>
    </location>
</feature>
<dbReference type="GeneID" id="25411782"/>
<feature type="transmembrane region" description="Helical" evidence="2">
    <location>
        <begin position="298"/>
        <end position="318"/>
    </location>
</feature>
<feature type="transmembrane region" description="Helical" evidence="2">
    <location>
        <begin position="153"/>
        <end position="172"/>
    </location>
</feature>
<evidence type="ECO:0000256" key="1">
    <source>
        <dbReference type="SAM" id="MobiDB-lite"/>
    </source>
</evidence>
<dbReference type="AlphaFoldDB" id="A0A074WBY5"/>
<keyword evidence="4" id="KW-1185">Reference proteome</keyword>
<evidence type="ECO:0000313" key="3">
    <source>
        <dbReference type="EMBL" id="KEQ70463.1"/>
    </source>
</evidence>
<evidence type="ECO:0000256" key="2">
    <source>
        <dbReference type="SAM" id="Phobius"/>
    </source>
</evidence>
<keyword evidence="2" id="KW-1133">Transmembrane helix</keyword>
<gene>
    <name evidence="3" type="ORF">M436DRAFT_53454</name>
</gene>
<name>A0A074WBY5_9PEZI</name>
<feature type="transmembrane region" description="Helical" evidence="2">
    <location>
        <begin position="338"/>
        <end position="359"/>
    </location>
</feature>
<feature type="transmembrane region" description="Helical" evidence="2">
    <location>
        <begin position="12"/>
        <end position="32"/>
    </location>
</feature>
<organism evidence="3 4">
    <name type="scientific">Aureobasidium namibiae CBS 147.97</name>
    <dbReference type="NCBI Taxonomy" id="1043004"/>
    <lineage>
        <taxon>Eukaryota</taxon>
        <taxon>Fungi</taxon>
        <taxon>Dikarya</taxon>
        <taxon>Ascomycota</taxon>
        <taxon>Pezizomycotina</taxon>
        <taxon>Dothideomycetes</taxon>
        <taxon>Dothideomycetidae</taxon>
        <taxon>Dothideales</taxon>
        <taxon>Saccotheciaceae</taxon>
        <taxon>Aureobasidium</taxon>
    </lineage>
</organism>
<sequence length="418" mass="46540">MSLDLRAQLLYIAPLLPAGVALAYIISVVFNWEQILARRKYGDKPHKSKDMKVSLPLDKTDIKLQEDSTWTSQIVNAAMPIAYHSFTSVKLWNMERSETDSINICVIQVAITMAEFAIDYFRCHEWHRSDLFALGASWGGMALRSLFPMLRSGLTGITSSVCIAMLGIFSVLPERPAANQKITEASNSRAEKSDEVASSATENTTPRSSNVHLHILSVSLLLVYLVRDYQAVAAKTLYRFSWMGSSPHLLITFGLLLLRDGVDSWRTTSRPGQTLAQHLEAFVSQVYTGTQGFDRSCVLVPLSLLGVWISLFFVSNYLTSCLGFRRLILGRPRTMPQFLDGGVFGGFAYLMVVSLQLFLRRNQFKGHKPGQKFRLVMAFVTACGQTVTGLVALAMGLYGLQMFGWMQKDSHSCCCSSI</sequence>
<evidence type="ECO:0000313" key="4">
    <source>
        <dbReference type="Proteomes" id="UP000027730"/>
    </source>
</evidence>
<proteinExistence type="predicted"/>
<dbReference type="EMBL" id="KL584717">
    <property type="protein sequence ID" value="KEQ70463.1"/>
    <property type="molecule type" value="Genomic_DNA"/>
</dbReference>
<dbReference type="HOGENOM" id="CLU_688843_0_0_1"/>
<protein>
    <submittedName>
        <fullName evidence="3">Uncharacterized protein</fullName>
    </submittedName>
</protein>
<reference evidence="3 4" key="1">
    <citation type="journal article" date="2014" name="BMC Genomics">
        <title>Genome sequencing of four Aureobasidium pullulans varieties: biotechnological potential, stress tolerance, and description of new species.</title>
        <authorList>
            <person name="Gostin Ar C."/>
            <person name="Ohm R.A."/>
            <person name="Kogej T."/>
            <person name="Sonjak S."/>
            <person name="Turk M."/>
            <person name="Zajc J."/>
            <person name="Zalar P."/>
            <person name="Grube M."/>
            <person name="Sun H."/>
            <person name="Han J."/>
            <person name="Sharma A."/>
            <person name="Chiniquy J."/>
            <person name="Ngan C.Y."/>
            <person name="Lipzen A."/>
            <person name="Barry K."/>
            <person name="Grigoriev I.V."/>
            <person name="Gunde-Cimerman N."/>
        </authorList>
    </citation>
    <scope>NUCLEOTIDE SEQUENCE [LARGE SCALE GENOMIC DNA]</scope>
    <source>
        <strain evidence="3 4">CBS 147.97</strain>
    </source>
</reference>
<keyword evidence="2" id="KW-0472">Membrane</keyword>